<dbReference type="OrthoDB" id="10264376at2759"/>
<dbReference type="PANTHER" id="PTHR16017">
    <property type="entry name" value="GASTRULATION DEFECTIVE PROTEIN 1-RELATED"/>
    <property type="match status" value="1"/>
</dbReference>
<evidence type="ECO:0000256" key="1">
    <source>
        <dbReference type="ARBA" id="ARBA00022574"/>
    </source>
</evidence>
<dbReference type="Proteomes" id="UP000504637">
    <property type="component" value="Unplaced"/>
</dbReference>
<feature type="region of interest" description="Disordered" evidence="4">
    <location>
        <begin position="564"/>
        <end position="590"/>
    </location>
</feature>
<feature type="compositionally biased region" description="Acidic residues" evidence="4">
    <location>
        <begin position="572"/>
        <end position="581"/>
    </location>
</feature>
<evidence type="ECO:0000256" key="3">
    <source>
        <dbReference type="PROSITE-ProRule" id="PRU00221"/>
    </source>
</evidence>
<dbReference type="GeneID" id="54362602"/>
<gene>
    <name evidence="6" type="ORF">K489DRAFT_380062</name>
</gene>
<evidence type="ECO:0000256" key="2">
    <source>
        <dbReference type="ARBA" id="ARBA00022737"/>
    </source>
</evidence>
<dbReference type="InterPro" id="IPR015943">
    <property type="entry name" value="WD40/YVTN_repeat-like_dom_sf"/>
</dbReference>
<proteinExistence type="predicted"/>
<dbReference type="AlphaFoldDB" id="A0A6J3M760"/>
<keyword evidence="1 3" id="KW-0853">WD repeat</keyword>
<dbReference type="SMART" id="SM00320">
    <property type="entry name" value="WD40"/>
    <property type="match status" value="5"/>
</dbReference>
<name>A0A6J3M760_9PEZI</name>
<feature type="repeat" description="WD" evidence="3">
    <location>
        <begin position="322"/>
        <end position="353"/>
    </location>
</feature>
<dbReference type="InterPro" id="IPR051858">
    <property type="entry name" value="WD_repeat_GAD-1"/>
</dbReference>
<dbReference type="PROSITE" id="PS50294">
    <property type="entry name" value="WD_REPEATS_REGION"/>
    <property type="match status" value="1"/>
</dbReference>
<reference evidence="6" key="1">
    <citation type="submission" date="2020-01" db="EMBL/GenBank/DDBJ databases">
        <authorList>
            <consortium name="DOE Joint Genome Institute"/>
            <person name="Haridas S."/>
            <person name="Albert R."/>
            <person name="Binder M."/>
            <person name="Bloem J."/>
            <person name="Labutti K."/>
            <person name="Salamov A."/>
            <person name="Andreopoulos B."/>
            <person name="Baker S.E."/>
            <person name="Barry K."/>
            <person name="Bills G."/>
            <person name="Bluhm B.H."/>
            <person name="Cannon C."/>
            <person name="Castanera R."/>
            <person name="Culley D.E."/>
            <person name="Daum C."/>
            <person name="Ezra D."/>
            <person name="Gonzalez J.B."/>
            <person name="Henrissat B."/>
            <person name="Kuo A."/>
            <person name="Liang C."/>
            <person name="Lipzen A."/>
            <person name="Lutzoni F."/>
            <person name="Magnuson J."/>
            <person name="Mondo S."/>
            <person name="Nolan M."/>
            <person name="Ohm R."/>
            <person name="Pangilinan J."/>
            <person name="Park H.-J."/>
            <person name="Ramirez L."/>
            <person name="Alfaro M."/>
            <person name="Sun H."/>
            <person name="Tritt A."/>
            <person name="Yoshinaga Y."/>
            <person name="Zwiers L.-H."/>
            <person name="Turgeon B.G."/>
            <person name="Goodwin S.B."/>
            <person name="Spatafora J.W."/>
            <person name="Crous P.W."/>
            <person name="Grigoriev I.V."/>
        </authorList>
    </citation>
    <scope>NUCLEOTIDE SEQUENCE</scope>
    <source>
        <strain evidence="6">CBS 342.82</strain>
    </source>
</reference>
<feature type="compositionally biased region" description="Basic and acidic residues" evidence="4">
    <location>
        <begin position="29"/>
        <end position="46"/>
    </location>
</feature>
<dbReference type="InterPro" id="IPR001680">
    <property type="entry name" value="WD40_rpt"/>
</dbReference>
<dbReference type="GO" id="GO:0005634">
    <property type="term" value="C:nucleus"/>
    <property type="evidence" value="ECO:0007669"/>
    <property type="project" value="TreeGrafter"/>
</dbReference>
<keyword evidence="2" id="KW-0677">Repeat</keyword>
<reference evidence="6" key="3">
    <citation type="submission" date="2025-08" db="UniProtKB">
        <authorList>
            <consortium name="RefSeq"/>
        </authorList>
    </citation>
    <scope>IDENTIFICATION</scope>
    <source>
        <strain evidence="6">CBS 342.82</strain>
    </source>
</reference>
<dbReference type="Pfam" id="PF00400">
    <property type="entry name" value="WD40"/>
    <property type="match status" value="3"/>
</dbReference>
<organism evidence="6">
    <name type="scientific">Dissoconium aciculare CBS 342.82</name>
    <dbReference type="NCBI Taxonomy" id="1314786"/>
    <lineage>
        <taxon>Eukaryota</taxon>
        <taxon>Fungi</taxon>
        <taxon>Dikarya</taxon>
        <taxon>Ascomycota</taxon>
        <taxon>Pezizomycotina</taxon>
        <taxon>Dothideomycetes</taxon>
        <taxon>Dothideomycetidae</taxon>
        <taxon>Mycosphaerellales</taxon>
        <taxon>Dissoconiaceae</taxon>
        <taxon>Dissoconium</taxon>
    </lineage>
</organism>
<dbReference type="PANTHER" id="PTHR16017:SF0">
    <property type="entry name" value="WD REPEAT-CONTAINING PROTEIN 70"/>
    <property type="match status" value="1"/>
</dbReference>
<dbReference type="InterPro" id="IPR019775">
    <property type="entry name" value="WD40_repeat_CS"/>
</dbReference>
<keyword evidence="5" id="KW-1185">Reference proteome</keyword>
<dbReference type="PROSITE" id="PS00678">
    <property type="entry name" value="WD_REPEATS_1"/>
    <property type="match status" value="1"/>
</dbReference>
<dbReference type="SUPFAM" id="SSF50978">
    <property type="entry name" value="WD40 repeat-like"/>
    <property type="match status" value="1"/>
</dbReference>
<protein>
    <submittedName>
        <fullName evidence="6">WD40 repeat-like protein</fullName>
    </submittedName>
</protein>
<dbReference type="RefSeq" id="XP_033459728.1">
    <property type="nucleotide sequence ID" value="XM_033604802.1"/>
</dbReference>
<feature type="compositionally biased region" description="Acidic residues" evidence="4">
    <location>
        <begin position="1"/>
        <end position="15"/>
    </location>
</feature>
<dbReference type="InterPro" id="IPR036322">
    <property type="entry name" value="WD40_repeat_dom_sf"/>
</dbReference>
<sequence length="590" mass="63821">MEDDEGFEVEVEENDELQKYLGTTSFGKATHETNAKRQIDQSRRQVEASATNTDSSKQPKESTEGSDQGEENNSDSDSDDDDDDDDDDEFPVSHEMIIKTHERAITAITLDPSGARLITGSMDCTLKLHDFASLTPTTIRAFKSVDPSAAKHSASVETHPVNQALFNPLNASHVLVATGLPRAKVISRDGDTVVEFVKGDMYLRDMHNTKGHVSEVTTGTWHPTERNLCVTAGTDSTLRIWDINNPRSQKEVIVHKSKAAGAAGRSRMSTVAWGSPLQGGHNILVSTAFDGSLIMWSGDGPFTRPAAEIKDAHTPGTWTGGLDISNDGRLIVTRGGDDIIKLWDTRNFKKPVTTTSHLSTSSQYPTSGIRFSPNSANIITGSITGHLHIFNPALKPELVTPVTPGSALITALWHPTLNQIITGSANSEVHVLYNPQTSTAGAKTVMSRAPKRRHIDDDPSLTMDMSQGLSSDAIIVPGAGAGANSASVRHPTIGLTASGRSRDPRRPHVPATTPFAKTNPDAEYVKTQIPLSSLRDEDPRAALLAYADKAKNDPLFTRAWEKTQPKTIYADVSDDEGEEDGPEKKRAKQG</sequence>
<evidence type="ECO:0000256" key="4">
    <source>
        <dbReference type="SAM" id="MobiDB-lite"/>
    </source>
</evidence>
<accession>A0A6J3M760</accession>
<dbReference type="GO" id="GO:0035861">
    <property type="term" value="C:site of double-strand break"/>
    <property type="evidence" value="ECO:0007669"/>
    <property type="project" value="TreeGrafter"/>
</dbReference>
<dbReference type="PROSITE" id="PS50082">
    <property type="entry name" value="WD_REPEATS_2"/>
    <property type="match status" value="3"/>
</dbReference>
<feature type="compositionally biased region" description="Acidic residues" evidence="4">
    <location>
        <begin position="67"/>
        <end position="90"/>
    </location>
</feature>
<feature type="repeat" description="WD" evidence="3">
    <location>
        <begin position="98"/>
        <end position="139"/>
    </location>
</feature>
<evidence type="ECO:0000313" key="5">
    <source>
        <dbReference type="Proteomes" id="UP000504637"/>
    </source>
</evidence>
<feature type="region of interest" description="Disordered" evidence="4">
    <location>
        <begin position="1"/>
        <end position="90"/>
    </location>
</feature>
<feature type="region of interest" description="Disordered" evidence="4">
    <location>
        <begin position="495"/>
        <end position="518"/>
    </location>
</feature>
<reference evidence="6" key="2">
    <citation type="submission" date="2020-04" db="EMBL/GenBank/DDBJ databases">
        <authorList>
            <consortium name="NCBI Genome Project"/>
        </authorList>
    </citation>
    <scope>NUCLEOTIDE SEQUENCE</scope>
    <source>
        <strain evidence="6">CBS 342.82</strain>
    </source>
</reference>
<feature type="repeat" description="WD" evidence="3">
    <location>
        <begin position="209"/>
        <end position="251"/>
    </location>
</feature>
<evidence type="ECO:0000313" key="6">
    <source>
        <dbReference type="RefSeq" id="XP_033459728.1"/>
    </source>
</evidence>
<dbReference type="Gene3D" id="2.130.10.10">
    <property type="entry name" value="YVTN repeat-like/Quinoprotein amine dehydrogenase"/>
    <property type="match status" value="2"/>
</dbReference>